<evidence type="ECO:0000256" key="10">
    <source>
        <dbReference type="ARBA" id="ARBA00048988"/>
    </source>
</evidence>
<evidence type="ECO:0000313" key="14">
    <source>
        <dbReference type="Proteomes" id="UP000005233"/>
    </source>
</evidence>
<evidence type="ECO:0000259" key="11">
    <source>
        <dbReference type="Pfam" id="PF01935"/>
    </source>
</evidence>
<dbReference type="SUPFAM" id="SSF52540">
    <property type="entry name" value="P-loop containing nucleoside triphosphate hydrolases"/>
    <property type="match status" value="1"/>
</dbReference>
<evidence type="ECO:0000256" key="5">
    <source>
        <dbReference type="ARBA" id="ARBA00022840"/>
    </source>
</evidence>
<dbReference type="STRING" id="1041930.Mtc_0368"/>
<dbReference type="HOGENOM" id="CLU_058575_0_0_2"/>
<keyword evidence="6" id="KW-0238">DNA-binding</keyword>
<evidence type="ECO:0000256" key="6">
    <source>
        <dbReference type="ARBA" id="ARBA00023125"/>
    </source>
</evidence>
<dbReference type="GO" id="GO:0005524">
    <property type="term" value="F:ATP binding"/>
    <property type="evidence" value="ECO:0007669"/>
    <property type="project" value="UniProtKB-KW"/>
</dbReference>
<dbReference type="InterPro" id="IPR002789">
    <property type="entry name" value="HerA_central"/>
</dbReference>
<dbReference type="AlphaFoldDB" id="H8IA72"/>
<evidence type="ECO:0000256" key="1">
    <source>
        <dbReference type="ARBA" id="ARBA00007816"/>
    </source>
</evidence>
<keyword evidence="7" id="KW-0413">Isomerase</keyword>
<dbReference type="GO" id="GO:0043138">
    <property type="term" value="F:3'-5' DNA helicase activity"/>
    <property type="evidence" value="ECO:0007669"/>
    <property type="project" value="UniProtKB-EC"/>
</dbReference>
<dbReference type="Proteomes" id="UP000005233">
    <property type="component" value="Chromosome"/>
</dbReference>
<comment type="catalytic activity">
    <reaction evidence="10">
        <text>ATP + H2O = ADP + phosphate + H(+)</text>
        <dbReference type="Rhea" id="RHEA:13065"/>
        <dbReference type="ChEBI" id="CHEBI:15377"/>
        <dbReference type="ChEBI" id="CHEBI:15378"/>
        <dbReference type="ChEBI" id="CHEBI:30616"/>
        <dbReference type="ChEBI" id="CHEBI:43474"/>
        <dbReference type="ChEBI" id="CHEBI:456216"/>
        <dbReference type="EC" id="5.6.2.4"/>
    </reaction>
</comment>
<dbReference type="InterPro" id="IPR008571">
    <property type="entry name" value="HerA-like"/>
</dbReference>
<dbReference type="InterPro" id="IPR033186">
    <property type="entry name" value="HerA_C"/>
</dbReference>
<dbReference type="PANTHER" id="PTHR42957:SF1">
    <property type="entry name" value="HELICASE MJ1565-RELATED"/>
    <property type="match status" value="1"/>
</dbReference>
<dbReference type="RefSeq" id="WP_014404977.1">
    <property type="nucleotide sequence ID" value="NC_017034.1"/>
</dbReference>
<keyword evidence="5" id="KW-0067">ATP-binding</keyword>
<keyword evidence="3" id="KW-0378">Hydrolase</keyword>
<dbReference type="PANTHER" id="PTHR42957">
    <property type="entry name" value="HELICASE MJ1565-RELATED"/>
    <property type="match status" value="1"/>
</dbReference>
<dbReference type="GO" id="GO:0003677">
    <property type="term" value="F:DNA binding"/>
    <property type="evidence" value="ECO:0007669"/>
    <property type="project" value="UniProtKB-KW"/>
</dbReference>
<dbReference type="eggNOG" id="arCOG00280">
    <property type="taxonomic scope" value="Archaea"/>
</dbReference>
<name>H8IA72_METCZ</name>
<comment type="catalytic activity">
    <reaction evidence="9">
        <text>ATP + H2O = ADP + phosphate + H(+)</text>
        <dbReference type="Rhea" id="RHEA:13065"/>
        <dbReference type="ChEBI" id="CHEBI:15377"/>
        <dbReference type="ChEBI" id="CHEBI:15378"/>
        <dbReference type="ChEBI" id="CHEBI:30616"/>
        <dbReference type="ChEBI" id="CHEBI:43474"/>
        <dbReference type="ChEBI" id="CHEBI:456216"/>
        <dbReference type="EC" id="5.6.2.3"/>
    </reaction>
</comment>
<feature type="domain" description="Helicase HerA central" evidence="11">
    <location>
        <begin position="36"/>
        <end position="150"/>
    </location>
</feature>
<sequence>MPEEKRYLVGRRDDGGEGLLFLGRYLALDGSLGAGVYLDVLKPHAILICGKRGYGKSYTMGVLIEELARLPFKVRKNFCAIVVDTMGTFTRMDKPSMECLKEWGLEPEAIPIRKFAPRSHIHSGDVMPLEIPTGSLSFYDYCELLGIEPLGEGGAELLNAMGESFEVEELAGAVEASSPIHGMLRMVASWGLFSGKASFDGLLEPGSINIIDLSGYGHEPEVKSCIVASLARALYDARVEARRREEGGREVPLVWLFIDEAHMFMDSGADLRAGRVLTNEWLRQGRQPGLSLVLATQRPSALGKDVLSQADLIVCHRLTLRDDVEALESARPAYVKEPVPDAISRLGKERGAAIVIDDATESYHVIKVRPRMSEHGGGEPPVYID</sequence>
<evidence type="ECO:0000256" key="3">
    <source>
        <dbReference type="ARBA" id="ARBA00022801"/>
    </source>
</evidence>
<reference evidence="13 14" key="1">
    <citation type="journal article" date="2012" name="J. Bacteriol.">
        <title>Complete genome sequence of a thermophilic methanogen, Methanocella conradii HZ254, isolated from Chinese rice field soil.</title>
        <authorList>
            <person name="Lu Z."/>
            <person name="Lu Y."/>
        </authorList>
    </citation>
    <scope>NUCLEOTIDE SEQUENCE [LARGE SCALE GENOMIC DNA]</scope>
    <source>
        <strain evidence="14">DSM 24694 / JCM 17849 / CGMCC 1.5162 / HZ254</strain>
    </source>
</reference>
<organism evidence="13 14">
    <name type="scientific">Methanocella conradii (strain DSM 24694 / JCM 17849 / CGMCC 1.5162 / HZ254)</name>
    <dbReference type="NCBI Taxonomy" id="1041930"/>
    <lineage>
        <taxon>Archaea</taxon>
        <taxon>Methanobacteriati</taxon>
        <taxon>Methanobacteriota</taxon>
        <taxon>Stenosarchaea group</taxon>
        <taxon>Methanomicrobia</taxon>
        <taxon>Methanocellales</taxon>
        <taxon>Methanocellaceae</taxon>
        <taxon>Methanocella</taxon>
    </lineage>
</organism>
<keyword evidence="14" id="KW-1185">Reference proteome</keyword>
<comment type="catalytic activity">
    <reaction evidence="8">
        <text>Couples ATP hydrolysis with the unwinding of duplex DNA by translocating in the 3'-5' direction.</text>
        <dbReference type="EC" id="5.6.2.4"/>
    </reaction>
</comment>
<proteinExistence type="inferred from homology"/>
<keyword evidence="2" id="KW-0547">Nucleotide-binding</keyword>
<gene>
    <name evidence="13" type="ordered locus">Mtc_0368</name>
</gene>
<dbReference type="GeneID" id="11970250"/>
<evidence type="ECO:0000256" key="7">
    <source>
        <dbReference type="ARBA" id="ARBA00023235"/>
    </source>
</evidence>
<protein>
    <submittedName>
        <fullName evidence="13">ATPase</fullName>
    </submittedName>
</protein>
<dbReference type="OrthoDB" id="107033at2157"/>
<dbReference type="Pfam" id="PF05872">
    <property type="entry name" value="HerA_C"/>
    <property type="match status" value="1"/>
</dbReference>
<dbReference type="Pfam" id="PF01935">
    <property type="entry name" value="DUF87"/>
    <property type="match status" value="1"/>
</dbReference>
<evidence type="ECO:0000256" key="9">
    <source>
        <dbReference type="ARBA" id="ARBA00048954"/>
    </source>
</evidence>
<evidence type="ECO:0000259" key="12">
    <source>
        <dbReference type="Pfam" id="PF05872"/>
    </source>
</evidence>
<evidence type="ECO:0000256" key="8">
    <source>
        <dbReference type="ARBA" id="ARBA00034617"/>
    </source>
</evidence>
<dbReference type="InterPro" id="IPR027417">
    <property type="entry name" value="P-loop_NTPase"/>
</dbReference>
<dbReference type="EMBL" id="CP003243">
    <property type="protein sequence ID" value="AFC99138.1"/>
    <property type="molecule type" value="Genomic_DNA"/>
</dbReference>
<evidence type="ECO:0000256" key="4">
    <source>
        <dbReference type="ARBA" id="ARBA00022806"/>
    </source>
</evidence>
<evidence type="ECO:0000256" key="2">
    <source>
        <dbReference type="ARBA" id="ARBA00022741"/>
    </source>
</evidence>
<comment type="similarity">
    <text evidence="1">Belongs to the HerA family.</text>
</comment>
<dbReference type="GO" id="GO:0016787">
    <property type="term" value="F:hydrolase activity"/>
    <property type="evidence" value="ECO:0007669"/>
    <property type="project" value="UniProtKB-KW"/>
</dbReference>
<dbReference type="Gene3D" id="3.40.50.300">
    <property type="entry name" value="P-loop containing nucleotide triphosphate hydrolases"/>
    <property type="match status" value="2"/>
</dbReference>
<accession>H8IA72</accession>
<evidence type="ECO:0000313" key="13">
    <source>
        <dbReference type="EMBL" id="AFC99138.1"/>
    </source>
</evidence>
<dbReference type="GO" id="GO:0043139">
    <property type="term" value="F:5'-3' DNA helicase activity"/>
    <property type="evidence" value="ECO:0007669"/>
    <property type="project" value="UniProtKB-EC"/>
</dbReference>
<keyword evidence="4" id="KW-0347">Helicase</keyword>
<feature type="domain" description="Helicase HerA-like C-terminal" evidence="12">
    <location>
        <begin position="206"/>
        <end position="346"/>
    </location>
</feature>
<dbReference type="KEGG" id="mez:Mtc_0368"/>